<comment type="caution">
    <text evidence="1">The sequence shown here is derived from an EMBL/GenBank/DDBJ whole genome shotgun (WGS) entry which is preliminary data.</text>
</comment>
<reference evidence="1 2" key="1">
    <citation type="submission" date="2014-02" db="EMBL/GenBank/DDBJ databases">
        <title>The small core and large imbalanced accessory genome model reveals a collaborative survival strategy of Sorangium cellulosum strains in nature.</title>
        <authorList>
            <person name="Han K."/>
            <person name="Peng R."/>
            <person name="Blom J."/>
            <person name="Li Y.-Z."/>
        </authorList>
    </citation>
    <scope>NUCLEOTIDE SEQUENCE [LARGE SCALE GENOMIC DNA]</scope>
    <source>
        <strain evidence="1 2">So0008-312</strain>
    </source>
</reference>
<dbReference type="EMBL" id="JEMA01000281">
    <property type="protein sequence ID" value="KYF72202.1"/>
    <property type="molecule type" value="Genomic_DNA"/>
</dbReference>
<dbReference type="OrthoDB" id="5515867at2"/>
<proteinExistence type="predicted"/>
<organism evidence="1 2">
    <name type="scientific">Sorangium cellulosum</name>
    <name type="common">Polyangium cellulosum</name>
    <dbReference type="NCBI Taxonomy" id="56"/>
    <lineage>
        <taxon>Bacteria</taxon>
        <taxon>Pseudomonadati</taxon>
        <taxon>Myxococcota</taxon>
        <taxon>Polyangia</taxon>
        <taxon>Polyangiales</taxon>
        <taxon>Polyangiaceae</taxon>
        <taxon>Sorangium</taxon>
    </lineage>
</organism>
<protein>
    <submittedName>
        <fullName evidence="1">Uncharacterized protein</fullName>
    </submittedName>
</protein>
<sequence length="93" mass="10161">MTDHGSRAKFERPGEFARWFLEREMLASAGMGLAADRARLHLGRAVAFLDQGMLRESLTEANSAAYLDRAIRPEALLVARMCVLRELVGGAGG</sequence>
<evidence type="ECO:0000313" key="2">
    <source>
        <dbReference type="Proteomes" id="UP000075260"/>
    </source>
</evidence>
<dbReference type="AlphaFoldDB" id="A0A150QWG9"/>
<evidence type="ECO:0000313" key="1">
    <source>
        <dbReference type="EMBL" id="KYF72202.1"/>
    </source>
</evidence>
<accession>A0A150QWG9</accession>
<name>A0A150QWG9_SORCE</name>
<gene>
    <name evidence="1" type="ORF">BE15_07960</name>
</gene>
<dbReference type="Proteomes" id="UP000075260">
    <property type="component" value="Unassembled WGS sequence"/>
</dbReference>